<feature type="transmembrane region" description="Helical" evidence="3">
    <location>
        <begin position="214"/>
        <end position="233"/>
    </location>
</feature>
<feature type="transmembrane region" description="Helical" evidence="3">
    <location>
        <begin position="483"/>
        <end position="506"/>
    </location>
</feature>
<dbReference type="Gene3D" id="1.20.1250.20">
    <property type="entry name" value="MFS general substrate transporter like domains"/>
    <property type="match status" value="2"/>
</dbReference>
<dbReference type="Proteomes" id="UP001515480">
    <property type="component" value="Unassembled WGS sequence"/>
</dbReference>
<name>A0AB34JNA2_PRYPA</name>
<comment type="caution">
    <text evidence="5">The sequence shown here is derived from an EMBL/GenBank/DDBJ whole genome shotgun (WGS) entry which is preliminary data.</text>
</comment>
<dbReference type="PANTHER" id="PTHR11360">
    <property type="entry name" value="MONOCARBOXYLATE TRANSPORTER"/>
    <property type="match status" value="1"/>
</dbReference>
<evidence type="ECO:0000256" key="1">
    <source>
        <dbReference type="ARBA" id="ARBA00004141"/>
    </source>
</evidence>
<keyword evidence="3" id="KW-0812">Transmembrane</keyword>
<dbReference type="InterPro" id="IPR011701">
    <property type="entry name" value="MFS"/>
</dbReference>
<accession>A0AB34JNA2</accession>
<dbReference type="InterPro" id="IPR020846">
    <property type="entry name" value="MFS_dom"/>
</dbReference>
<dbReference type="InterPro" id="IPR036259">
    <property type="entry name" value="MFS_trans_sf"/>
</dbReference>
<dbReference type="SUPFAM" id="SSF103473">
    <property type="entry name" value="MFS general substrate transporter"/>
    <property type="match status" value="1"/>
</dbReference>
<feature type="transmembrane region" description="Helical" evidence="3">
    <location>
        <begin position="239"/>
        <end position="260"/>
    </location>
</feature>
<feature type="region of interest" description="Disordered" evidence="2">
    <location>
        <begin position="517"/>
        <end position="553"/>
    </location>
</feature>
<keyword evidence="3" id="KW-1133">Transmembrane helix</keyword>
<feature type="region of interest" description="Disordered" evidence="2">
    <location>
        <begin position="1"/>
        <end position="27"/>
    </location>
</feature>
<protein>
    <recommendedName>
        <fullName evidence="4">Major facilitator superfamily (MFS) profile domain-containing protein</fullName>
    </recommendedName>
</protein>
<feature type="region of interest" description="Disordered" evidence="2">
    <location>
        <begin position="575"/>
        <end position="594"/>
    </location>
</feature>
<feature type="transmembrane region" description="Helical" evidence="3">
    <location>
        <begin position="149"/>
        <end position="168"/>
    </location>
</feature>
<feature type="transmembrane region" description="Helical" evidence="3">
    <location>
        <begin position="118"/>
        <end position="137"/>
    </location>
</feature>
<gene>
    <name evidence="5" type="ORF">AB1Y20_021834</name>
</gene>
<dbReference type="PROSITE" id="PS50850">
    <property type="entry name" value="MFS"/>
    <property type="match status" value="1"/>
</dbReference>
<feature type="transmembrane region" description="Helical" evidence="3">
    <location>
        <begin position="369"/>
        <end position="389"/>
    </location>
</feature>
<feature type="region of interest" description="Disordered" evidence="2">
    <location>
        <begin position="45"/>
        <end position="68"/>
    </location>
</feature>
<reference evidence="5 6" key="1">
    <citation type="journal article" date="2024" name="Science">
        <title>Giant polyketide synthase enzymes in the biosynthesis of giant marine polyether toxins.</title>
        <authorList>
            <person name="Fallon T.R."/>
            <person name="Shende V.V."/>
            <person name="Wierzbicki I.H."/>
            <person name="Pendleton A.L."/>
            <person name="Watervoot N.F."/>
            <person name="Auber R.P."/>
            <person name="Gonzalez D.J."/>
            <person name="Wisecaver J.H."/>
            <person name="Moore B.S."/>
        </authorList>
    </citation>
    <scope>NUCLEOTIDE SEQUENCE [LARGE SCALE GENOMIC DNA]</scope>
    <source>
        <strain evidence="5 6">12B1</strain>
    </source>
</reference>
<evidence type="ECO:0000259" key="4">
    <source>
        <dbReference type="PROSITE" id="PS50850"/>
    </source>
</evidence>
<keyword evidence="6" id="KW-1185">Reference proteome</keyword>
<feature type="transmembrane region" description="Helical" evidence="3">
    <location>
        <begin position="81"/>
        <end position="106"/>
    </location>
</feature>
<proteinExistence type="predicted"/>
<dbReference type="InterPro" id="IPR050327">
    <property type="entry name" value="Proton-linked_MCT"/>
</dbReference>
<evidence type="ECO:0000256" key="2">
    <source>
        <dbReference type="SAM" id="MobiDB-lite"/>
    </source>
</evidence>
<sequence>MASPRREAAAAASTSHEHSTHATPHLAAPEEHAIAPAAASERAAPSPAAVEAHTAAHLAPPTATPPPAAASARPPRLFYGWVVWLVLLLGQCTVFLGASSCVTFIIEGVRADVDISQSSVAFAYTLGTVFSAFAQIPIGRTVDRWGGRVAVTVYSAAFSLSVFCLSLPTSWIQLAAAFFLLRALGVGGLELACNTCLQHWFARRRGLATGLSQSANAIISYAIISNVVTALVLRFGWRHTYAACGVAFLLVYTPLAWLVVRSSPEDIGLQPDGDPPTAPSAFSGSCAPALPAATPPAATPPAATPPAATPPAAADAASWTLKEAACTRCFVLLASSNALAWGVGSGIFFNLASIATSSGLSSALLAPCLYVPWAVCRAISMAIAGYLLDKLPPRKLLSAGLLLSSTGVLVLSTPFGGELTPQLASLFGILHGLGNGSSALIFKATPAIFFGRRHLGAINGCLSSLNVGSTAIGPLLLSASFDLLGSYALCLRAIALCTGLFGLLALSMHAPKKARDGAAISATAPDREGTDTEAQPATSAAEAHEIDGESAMATSLVQEPAEPFAPIKTSRNGAKFTRGVTSKKAESYSKLEDD</sequence>
<dbReference type="GO" id="GO:0016020">
    <property type="term" value="C:membrane"/>
    <property type="evidence" value="ECO:0007669"/>
    <property type="project" value="UniProtKB-SubCell"/>
</dbReference>
<evidence type="ECO:0000313" key="6">
    <source>
        <dbReference type="Proteomes" id="UP001515480"/>
    </source>
</evidence>
<dbReference type="AlphaFoldDB" id="A0AB34JNA2"/>
<evidence type="ECO:0000256" key="3">
    <source>
        <dbReference type="SAM" id="Phobius"/>
    </source>
</evidence>
<feature type="transmembrane region" description="Helical" evidence="3">
    <location>
        <begin position="396"/>
        <end position="417"/>
    </location>
</feature>
<feature type="transmembrane region" description="Helical" evidence="3">
    <location>
        <begin position="423"/>
        <end position="442"/>
    </location>
</feature>
<feature type="compositionally biased region" description="Basic and acidic residues" evidence="2">
    <location>
        <begin position="583"/>
        <end position="594"/>
    </location>
</feature>
<feature type="transmembrane region" description="Helical" evidence="3">
    <location>
        <begin position="174"/>
        <end position="193"/>
    </location>
</feature>
<dbReference type="GO" id="GO:0022857">
    <property type="term" value="F:transmembrane transporter activity"/>
    <property type="evidence" value="ECO:0007669"/>
    <property type="project" value="InterPro"/>
</dbReference>
<dbReference type="PANTHER" id="PTHR11360:SF308">
    <property type="entry name" value="BLL3089 PROTEIN"/>
    <property type="match status" value="1"/>
</dbReference>
<dbReference type="Pfam" id="PF07690">
    <property type="entry name" value="MFS_1"/>
    <property type="match status" value="1"/>
</dbReference>
<feature type="domain" description="Major facilitator superfamily (MFS) profile" evidence="4">
    <location>
        <begin position="83"/>
        <end position="513"/>
    </location>
</feature>
<feature type="compositionally biased region" description="Low complexity" evidence="2">
    <location>
        <begin position="45"/>
        <end position="61"/>
    </location>
</feature>
<feature type="transmembrane region" description="Helical" evidence="3">
    <location>
        <begin position="329"/>
        <end position="349"/>
    </location>
</feature>
<organism evidence="5 6">
    <name type="scientific">Prymnesium parvum</name>
    <name type="common">Toxic golden alga</name>
    <dbReference type="NCBI Taxonomy" id="97485"/>
    <lineage>
        <taxon>Eukaryota</taxon>
        <taxon>Haptista</taxon>
        <taxon>Haptophyta</taxon>
        <taxon>Prymnesiophyceae</taxon>
        <taxon>Prymnesiales</taxon>
        <taxon>Prymnesiaceae</taxon>
        <taxon>Prymnesium</taxon>
    </lineage>
</organism>
<evidence type="ECO:0000313" key="5">
    <source>
        <dbReference type="EMBL" id="KAL1522196.1"/>
    </source>
</evidence>
<keyword evidence="3" id="KW-0472">Membrane</keyword>
<dbReference type="EMBL" id="JBGBPQ010000007">
    <property type="protein sequence ID" value="KAL1522196.1"/>
    <property type="molecule type" value="Genomic_DNA"/>
</dbReference>
<comment type="subcellular location">
    <subcellularLocation>
        <location evidence="1">Membrane</location>
        <topology evidence="1">Multi-pass membrane protein</topology>
    </subcellularLocation>
</comment>
<feature type="transmembrane region" description="Helical" evidence="3">
    <location>
        <begin position="454"/>
        <end position="477"/>
    </location>
</feature>